<accession>A0A645F4G5</accession>
<organism evidence="1">
    <name type="scientific">bioreactor metagenome</name>
    <dbReference type="NCBI Taxonomy" id="1076179"/>
    <lineage>
        <taxon>unclassified sequences</taxon>
        <taxon>metagenomes</taxon>
        <taxon>ecological metagenomes</taxon>
    </lineage>
</organism>
<dbReference type="EMBL" id="VSSQ01054831">
    <property type="protein sequence ID" value="MPN08740.1"/>
    <property type="molecule type" value="Genomic_DNA"/>
</dbReference>
<protein>
    <submittedName>
        <fullName evidence="1">Uncharacterized protein</fullName>
    </submittedName>
</protein>
<sequence length="192" mass="22083">MSILLYHGSSVGSIHTLQPFTADHGNPYVYFTTSDVSAALYAARAVERPYYWSPIGYDAQGRITYTEAWRNAFLEVFSGKKGYLYCCEADEKKLLRFPSHPCLRLSVDPVPVSHREEIADLYAWFCQREQEGKIILQRFESLTQAQLILWHRAALEALATSFSMQSQENTFAHFVQEKMPAVWERFLLESNA</sequence>
<comment type="caution">
    <text evidence="1">The sequence shown here is derived from an EMBL/GenBank/DDBJ whole genome shotgun (WGS) entry which is preliminary data.</text>
</comment>
<proteinExistence type="predicted"/>
<name>A0A645F4G5_9ZZZZ</name>
<reference evidence="1" key="1">
    <citation type="submission" date="2019-08" db="EMBL/GenBank/DDBJ databases">
        <authorList>
            <person name="Kucharzyk K."/>
            <person name="Murdoch R.W."/>
            <person name="Higgins S."/>
            <person name="Loffler F."/>
        </authorList>
    </citation>
    <scope>NUCLEOTIDE SEQUENCE</scope>
</reference>
<gene>
    <name evidence="1" type="ORF">SDC9_156025</name>
</gene>
<evidence type="ECO:0000313" key="1">
    <source>
        <dbReference type="EMBL" id="MPN08740.1"/>
    </source>
</evidence>
<dbReference type="AlphaFoldDB" id="A0A645F4G5"/>